<dbReference type="InterPro" id="IPR050291">
    <property type="entry name" value="CDF_Transporter"/>
</dbReference>
<proteinExistence type="inferred from homology"/>
<gene>
    <name evidence="9" type="ORF">CWATWH0003_4937</name>
</gene>
<feature type="domain" description="Cation efflux protein transmembrane" evidence="8">
    <location>
        <begin position="10"/>
        <end position="209"/>
    </location>
</feature>
<organism evidence="9 10">
    <name type="scientific">Crocosphaera watsonii WH 0003</name>
    <dbReference type="NCBI Taxonomy" id="423471"/>
    <lineage>
        <taxon>Bacteria</taxon>
        <taxon>Bacillati</taxon>
        <taxon>Cyanobacteriota</taxon>
        <taxon>Cyanophyceae</taxon>
        <taxon>Oscillatoriophycideae</taxon>
        <taxon>Chroococcales</taxon>
        <taxon>Aphanothecaceae</taxon>
        <taxon>Crocosphaera</taxon>
    </lineage>
</organism>
<feature type="transmembrane region" description="Helical" evidence="7">
    <location>
        <begin position="107"/>
        <end position="129"/>
    </location>
</feature>
<dbReference type="NCBIfam" id="TIGR01297">
    <property type="entry name" value="CDF"/>
    <property type="match status" value="1"/>
</dbReference>
<dbReference type="InterPro" id="IPR027469">
    <property type="entry name" value="Cation_efflux_TMD_sf"/>
</dbReference>
<dbReference type="GO" id="GO:0006882">
    <property type="term" value="P:intracellular zinc ion homeostasis"/>
    <property type="evidence" value="ECO:0007669"/>
    <property type="project" value="TreeGrafter"/>
</dbReference>
<dbReference type="Gene3D" id="1.20.1510.10">
    <property type="entry name" value="Cation efflux protein transmembrane domain"/>
    <property type="match status" value="1"/>
</dbReference>
<evidence type="ECO:0000259" key="8">
    <source>
        <dbReference type="Pfam" id="PF01545"/>
    </source>
</evidence>
<evidence type="ECO:0000256" key="6">
    <source>
        <dbReference type="ARBA" id="ARBA00023136"/>
    </source>
</evidence>
<feature type="transmembrane region" description="Helical" evidence="7">
    <location>
        <begin position="34"/>
        <end position="57"/>
    </location>
</feature>
<evidence type="ECO:0000256" key="1">
    <source>
        <dbReference type="ARBA" id="ARBA00004141"/>
    </source>
</evidence>
<name>G5JBX4_CROWT</name>
<accession>G5JBX4</accession>
<feature type="transmembrane region" description="Helical" evidence="7">
    <location>
        <begin position="149"/>
        <end position="169"/>
    </location>
</feature>
<dbReference type="SUPFAM" id="SSF161111">
    <property type="entry name" value="Cation efflux protein transmembrane domain-like"/>
    <property type="match status" value="1"/>
</dbReference>
<evidence type="ECO:0000256" key="2">
    <source>
        <dbReference type="ARBA" id="ARBA00008114"/>
    </source>
</evidence>
<keyword evidence="6 7" id="KW-0472">Membrane</keyword>
<evidence type="ECO:0000313" key="10">
    <source>
        <dbReference type="Proteomes" id="UP000003477"/>
    </source>
</evidence>
<dbReference type="AlphaFoldDB" id="G5JBX4"/>
<dbReference type="EMBL" id="AESD01000734">
    <property type="protein sequence ID" value="EHJ10323.1"/>
    <property type="molecule type" value="Genomic_DNA"/>
</dbReference>
<dbReference type="GO" id="GO:0015341">
    <property type="term" value="F:zinc efflux antiporter activity"/>
    <property type="evidence" value="ECO:0007669"/>
    <property type="project" value="TreeGrafter"/>
</dbReference>
<dbReference type="GeneID" id="88768297"/>
<evidence type="ECO:0000313" key="9">
    <source>
        <dbReference type="EMBL" id="EHJ10323.1"/>
    </source>
</evidence>
<feature type="transmembrane region" description="Helical" evidence="7">
    <location>
        <begin position="78"/>
        <end position="101"/>
    </location>
</feature>
<keyword evidence="4 7" id="KW-0812">Transmembrane</keyword>
<comment type="similarity">
    <text evidence="2">Belongs to the cation diffusion facilitator (CDF) transporter (TC 2.A.4) family.</text>
</comment>
<comment type="caution">
    <text evidence="9">The sequence shown here is derived from an EMBL/GenBank/DDBJ whole genome shotgun (WGS) entry which is preliminary data.</text>
</comment>
<dbReference type="GO" id="GO:0005886">
    <property type="term" value="C:plasma membrane"/>
    <property type="evidence" value="ECO:0007669"/>
    <property type="project" value="TreeGrafter"/>
</dbReference>
<dbReference type="InterPro" id="IPR002524">
    <property type="entry name" value="Cation_efflux"/>
</dbReference>
<dbReference type="GO" id="GO:0015086">
    <property type="term" value="F:cadmium ion transmembrane transporter activity"/>
    <property type="evidence" value="ECO:0007669"/>
    <property type="project" value="TreeGrafter"/>
</dbReference>
<dbReference type="Pfam" id="PF01545">
    <property type="entry name" value="Cation_efflux"/>
    <property type="match status" value="1"/>
</dbReference>
<sequence>MNQEKIGLNLSIFVTLFMSILGISFGIFIQSEAILLDGFFNVVSFIMALITLGVAWLQKQPENENFNFGYLSFIPLVNLIKGLLIFLLSLFALTSAVTAILQGGRNLNANIAVIYALIASGGCLITALIQKKIAEKTRSLMIEVDAKNWLVNGLVSLSVGIAFTVIIFIKNTPLSWFIPYADSTLVIIIVLITIPVPIKVIIQSLKQLLLASPSTNIKQNITHLFETAAKSFPLENYWLRITQIGNTIFVSIYWLLPGEYNLKGIEELDNIREEISQVICQQYPDLMIDIVFTKSSKWAEDIILREK</sequence>
<feature type="transmembrane region" description="Helical" evidence="7">
    <location>
        <begin position="181"/>
        <end position="202"/>
    </location>
</feature>
<dbReference type="InterPro" id="IPR058533">
    <property type="entry name" value="Cation_efflux_TM"/>
</dbReference>
<evidence type="ECO:0000256" key="7">
    <source>
        <dbReference type="SAM" id="Phobius"/>
    </source>
</evidence>
<reference evidence="9 10" key="1">
    <citation type="journal article" date="2011" name="Front. Microbiol.">
        <title>Two Strains of Crocosphaera watsonii with Highly Conserved Genomes are Distinguished by Strain-Specific Features.</title>
        <authorList>
            <person name="Bench S.R."/>
            <person name="Ilikchyan I.N."/>
            <person name="Tripp H.J."/>
            <person name="Zehr J.P."/>
        </authorList>
    </citation>
    <scope>NUCLEOTIDE SEQUENCE [LARGE SCALE GENOMIC DNA]</scope>
    <source>
        <strain evidence="9 10">WH 0003</strain>
    </source>
</reference>
<dbReference type="PANTHER" id="PTHR43840:SF15">
    <property type="entry name" value="MITOCHONDRIAL METAL TRANSPORTER 1-RELATED"/>
    <property type="match status" value="1"/>
</dbReference>
<evidence type="ECO:0000256" key="4">
    <source>
        <dbReference type="ARBA" id="ARBA00022692"/>
    </source>
</evidence>
<dbReference type="PANTHER" id="PTHR43840">
    <property type="entry name" value="MITOCHONDRIAL METAL TRANSPORTER 1-RELATED"/>
    <property type="match status" value="1"/>
</dbReference>
<protein>
    <submittedName>
        <fullName evidence="9">Cobalt-zinc-cadmium resistance protein</fullName>
    </submittedName>
</protein>
<comment type="subcellular location">
    <subcellularLocation>
        <location evidence="1">Membrane</location>
        <topology evidence="1">Multi-pass membrane protein</topology>
    </subcellularLocation>
</comment>
<keyword evidence="3" id="KW-0813">Transport</keyword>
<dbReference type="Proteomes" id="UP000003477">
    <property type="component" value="Unassembled WGS sequence"/>
</dbReference>
<dbReference type="PATRIC" id="fig|423471.3.peg.4627"/>
<dbReference type="RefSeq" id="WP_007312740.1">
    <property type="nucleotide sequence ID" value="NZ_AESD01000734.1"/>
</dbReference>
<feature type="transmembrane region" description="Helical" evidence="7">
    <location>
        <begin position="7"/>
        <end position="28"/>
    </location>
</feature>
<dbReference type="GO" id="GO:0015093">
    <property type="term" value="F:ferrous iron transmembrane transporter activity"/>
    <property type="evidence" value="ECO:0007669"/>
    <property type="project" value="TreeGrafter"/>
</dbReference>
<evidence type="ECO:0000256" key="5">
    <source>
        <dbReference type="ARBA" id="ARBA00022989"/>
    </source>
</evidence>
<keyword evidence="5 7" id="KW-1133">Transmembrane helix</keyword>
<evidence type="ECO:0000256" key="3">
    <source>
        <dbReference type="ARBA" id="ARBA00022448"/>
    </source>
</evidence>